<proteinExistence type="predicted"/>
<evidence type="ECO:0000256" key="1">
    <source>
        <dbReference type="SAM" id="Phobius"/>
    </source>
</evidence>
<organism evidence="2 3">
    <name type="scientific">Triticum aestivum</name>
    <name type="common">Wheat</name>
    <dbReference type="NCBI Taxonomy" id="4565"/>
    <lineage>
        <taxon>Eukaryota</taxon>
        <taxon>Viridiplantae</taxon>
        <taxon>Streptophyta</taxon>
        <taxon>Embryophyta</taxon>
        <taxon>Tracheophyta</taxon>
        <taxon>Spermatophyta</taxon>
        <taxon>Magnoliopsida</taxon>
        <taxon>Liliopsida</taxon>
        <taxon>Poales</taxon>
        <taxon>Poaceae</taxon>
        <taxon>BOP clade</taxon>
        <taxon>Pooideae</taxon>
        <taxon>Triticodae</taxon>
        <taxon>Triticeae</taxon>
        <taxon>Triticinae</taxon>
        <taxon>Triticum</taxon>
    </lineage>
</organism>
<keyword evidence="1" id="KW-0812">Transmembrane</keyword>
<sequence length="437" mass="48724">MSTAAERAATEKAEADKKAAEDAAATTKAAASAWPTGGYNSFIPLLLFSVLAMLALYVDLSAFSVACASLTEYQYVFICVNAMLVIYSWINLIEKLPIYSTIQKPNMCRNFSASGFAAALKPDKFIGTYFKRWQTKTTLWLTAKNVFWVTGVSTGTIAHEQEKAFKEATVVFLGAVLSVIGDKLVDAYLHVHVAKDLWEALEPKFGAADAGSEMYVIEQFHDYKMVENRPVLEQAHEIICIVKELELLKCELPGKFVVGCIIAKLPDSWRNFATTLKHQRREFSVEDVIGHLSVEQNSRAKDSHGKGVEGTSVANMVNQSNHNSHKTKGKNGVQHNTNFKKKGKKTFEKNKKDEGCFTCGSVEHWANKFPNKYKKSGQDFKSVNMIVGNNENGASGYGHRSRVRIDGCWHGRSEVYFGKDRTAEERAACPRHQEEPR</sequence>
<protein>
    <recommendedName>
        <fullName evidence="4">Retrotransposon protein, putative, Ty1-copia subclass</fullName>
    </recommendedName>
</protein>
<keyword evidence="1" id="KW-0472">Membrane</keyword>
<feature type="transmembrane region" description="Helical" evidence="1">
    <location>
        <begin position="73"/>
        <end position="90"/>
    </location>
</feature>
<evidence type="ECO:0000313" key="2">
    <source>
        <dbReference type="EMBL" id="SPT19408.1"/>
    </source>
</evidence>
<name>A0A7H4LLC0_WHEAT</name>
<gene>
    <name evidence="2" type="ORF">CAMPLR22A2D_LOCUS4023</name>
</gene>
<keyword evidence="1" id="KW-1133">Transmembrane helix</keyword>
<dbReference type="PANTHER" id="PTHR47592">
    <property type="entry name" value="PBF68 PROTEIN"/>
    <property type="match status" value="1"/>
</dbReference>
<dbReference type="PANTHER" id="PTHR47592:SF31">
    <property type="entry name" value="ZINC FINGER, CCHC-TYPE-RELATED"/>
    <property type="match status" value="1"/>
</dbReference>
<dbReference type="Proteomes" id="UP000280104">
    <property type="component" value="Chromosome II"/>
</dbReference>
<dbReference type="EMBL" id="LS480641">
    <property type="protein sequence ID" value="SPT19408.1"/>
    <property type="molecule type" value="Genomic_DNA"/>
</dbReference>
<accession>A0A7H4LLC0</accession>
<dbReference type="Pfam" id="PF14223">
    <property type="entry name" value="Retrotran_gag_2"/>
    <property type="match status" value="1"/>
</dbReference>
<reference evidence="2 3" key="1">
    <citation type="submission" date="2018-05" db="EMBL/GenBank/DDBJ databases">
        <authorList>
            <person name="Thind KAUR A."/>
        </authorList>
    </citation>
    <scope>NUCLEOTIDE SEQUENCE [LARGE SCALE GENOMIC DNA]</scope>
</reference>
<dbReference type="AlphaFoldDB" id="A0A7H4LLC0"/>
<evidence type="ECO:0008006" key="4">
    <source>
        <dbReference type="Google" id="ProtNLM"/>
    </source>
</evidence>
<feature type="transmembrane region" description="Helical" evidence="1">
    <location>
        <begin position="42"/>
        <end position="66"/>
    </location>
</feature>
<evidence type="ECO:0000313" key="3">
    <source>
        <dbReference type="Proteomes" id="UP000280104"/>
    </source>
</evidence>